<proteinExistence type="inferred from homology"/>
<evidence type="ECO:0000313" key="4">
    <source>
        <dbReference type="Proteomes" id="UP000694580"/>
    </source>
</evidence>
<dbReference type="SUPFAM" id="SSF56399">
    <property type="entry name" value="ADP-ribosylation"/>
    <property type="match status" value="2"/>
</dbReference>
<name>A0AAY4ABK0_9TELE</name>
<evidence type="ECO:0000259" key="2">
    <source>
        <dbReference type="Pfam" id="PF00644"/>
    </source>
</evidence>
<dbReference type="Proteomes" id="UP000694580">
    <property type="component" value="Chromosome 6"/>
</dbReference>
<dbReference type="GO" id="GO:0005737">
    <property type="term" value="C:cytoplasm"/>
    <property type="evidence" value="ECO:0007669"/>
    <property type="project" value="TreeGrafter"/>
</dbReference>
<dbReference type="GeneTree" id="ENSGT00940000163496"/>
<dbReference type="InterPro" id="IPR012317">
    <property type="entry name" value="Poly(ADP-ribose)pol_cat_dom"/>
</dbReference>
<feature type="domain" description="PARP catalytic" evidence="2">
    <location>
        <begin position="16"/>
        <end position="94"/>
    </location>
</feature>
<dbReference type="GO" id="GO:0003950">
    <property type="term" value="F:NAD+ poly-ADP-ribosyltransferase activity"/>
    <property type="evidence" value="ECO:0007669"/>
    <property type="project" value="InterPro"/>
</dbReference>
<dbReference type="Ensembl" id="ENSDCDT00010005635.1">
    <property type="protein sequence ID" value="ENSDCDP00010005445.1"/>
    <property type="gene ID" value="ENSDCDG00010002380.1"/>
</dbReference>
<evidence type="ECO:0000313" key="3">
    <source>
        <dbReference type="Ensembl" id="ENSDCDP00010005445.1"/>
    </source>
</evidence>
<keyword evidence="4" id="KW-1185">Reference proteome</keyword>
<dbReference type="Gene3D" id="3.90.175.10">
    <property type="entry name" value="Diphtheria Toxin, domain 1"/>
    <property type="match status" value="2"/>
</dbReference>
<sequence length="270" mass="31362">MLFLGFPCREHNCTYIMYHGTSRENAESIKKNGFRRSEDGMFGPGVYVSRDLRKASRYPLDLELHERVVLKLKVQVGKVIKINRQNHPMKKTWHNYGYDTAWCPPNCGMVKSGLEEDCVWDPKNITVLEEHPADLTDHNCTYIMYHGTSRENAESIKKNGFRRSEDGMFGPGVYVSRDLRKASRYPLDLELHERVVLKLKVQVGKVIKIDHQNHPMKKKWHDYGYDTAWCPANCLMVMSGLEEVLLLLYRPTGLLQKQTIFSNVCYLFCV</sequence>
<comment type="similarity">
    <text evidence="1">Belongs to the ARTD/PARP family.</text>
</comment>
<accession>A0AAY4ABK0</accession>
<feature type="domain" description="PARP catalytic" evidence="2">
    <location>
        <begin position="142"/>
        <end position="223"/>
    </location>
</feature>
<evidence type="ECO:0000256" key="1">
    <source>
        <dbReference type="ARBA" id="ARBA00024347"/>
    </source>
</evidence>
<reference evidence="3 4" key="1">
    <citation type="submission" date="2020-06" db="EMBL/GenBank/DDBJ databases">
        <authorList>
            <consortium name="Wellcome Sanger Institute Data Sharing"/>
        </authorList>
    </citation>
    <scope>NUCLEOTIDE SEQUENCE [LARGE SCALE GENOMIC DNA]</scope>
</reference>
<reference evidence="3" key="3">
    <citation type="submission" date="2025-09" db="UniProtKB">
        <authorList>
            <consortium name="Ensembl"/>
        </authorList>
    </citation>
    <scope>IDENTIFICATION</scope>
</reference>
<organism evidence="3 4">
    <name type="scientific">Denticeps clupeoides</name>
    <name type="common">denticle herring</name>
    <dbReference type="NCBI Taxonomy" id="299321"/>
    <lineage>
        <taxon>Eukaryota</taxon>
        <taxon>Metazoa</taxon>
        <taxon>Chordata</taxon>
        <taxon>Craniata</taxon>
        <taxon>Vertebrata</taxon>
        <taxon>Euteleostomi</taxon>
        <taxon>Actinopterygii</taxon>
        <taxon>Neopterygii</taxon>
        <taxon>Teleostei</taxon>
        <taxon>Clupei</taxon>
        <taxon>Clupeiformes</taxon>
        <taxon>Denticipitoidei</taxon>
        <taxon>Denticipitidae</taxon>
        <taxon>Denticeps</taxon>
    </lineage>
</organism>
<protein>
    <recommendedName>
        <fullName evidence="2">PARP catalytic domain-containing protein</fullName>
    </recommendedName>
</protein>
<dbReference type="PANTHER" id="PTHR36542">
    <property type="entry name" value="GIG2-LIKE PROTEIN DRED-RELATED"/>
    <property type="match status" value="1"/>
</dbReference>
<dbReference type="AlphaFoldDB" id="A0AAY4ABK0"/>
<dbReference type="Pfam" id="PF00644">
    <property type="entry name" value="PARP"/>
    <property type="match status" value="2"/>
</dbReference>
<dbReference type="PANTHER" id="PTHR36542:SF2">
    <property type="entry name" value="GIG2-LIKE PROTEIN DRED-RELATED"/>
    <property type="match status" value="1"/>
</dbReference>
<reference evidence="3" key="2">
    <citation type="submission" date="2025-08" db="UniProtKB">
        <authorList>
            <consortium name="Ensembl"/>
        </authorList>
    </citation>
    <scope>IDENTIFICATION</scope>
</reference>